<protein>
    <submittedName>
        <fullName evidence="1">Uncharacterized protein</fullName>
    </submittedName>
</protein>
<evidence type="ECO:0000313" key="2">
    <source>
        <dbReference type="Proteomes" id="UP000219215"/>
    </source>
</evidence>
<keyword evidence="2" id="KW-1185">Reference proteome</keyword>
<accession>A0A2C8FBH4</accession>
<evidence type="ECO:0000313" key="1">
    <source>
        <dbReference type="EMBL" id="SOB59799.1"/>
    </source>
</evidence>
<dbReference type="AlphaFoldDB" id="A0A2C8FBH4"/>
<gene>
    <name evidence="1" type="ORF">DPRO_2889</name>
</gene>
<dbReference type="Proteomes" id="UP000219215">
    <property type="component" value="Chromosome DPRO"/>
</dbReference>
<proteinExistence type="predicted"/>
<reference evidence="2" key="1">
    <citation type="submission" date="2017-09" db="EMBL/GenBank/DDBJ databases">
        <authorList>
            <person name="Regsiter A."/>
            <person name="William W."/>
        </authorList>
    </citation>
    <scope>NUCLEOTIDE SEQUENCE [LARGE SCALE GENOMIC DNA]</scope>
    <source>
        <strain evidence="2">500-1</strain>
    </source>
</reference>
<name>A0A2C8FBH4_9BACT</name>
<dbReference type="EMBL" id="LT907975">
    <property type="protein sequence ID" value="SOB59799.1"/>
    <property type="molecule type" value="Genomic_DNA"/>
</dbReference>
<sequence length="125" mass="14200">MLSIHELEESILRMTMAVRQGEAADVARSFGEDPDKETRPLGWWVLACGEPLDIQSEEKRNASREKLLLEVRMAGVVLPENVWVWDESGNAQLVIATVPTLERAERLSRHLGSKGLNIRIRREKI</sequence>
<dbReference type="RefSeq" id="WP_173806795.1">
    <property type="nucleotide sequence ID" value="NZ_LT907975.1"/>
</dbReference>
<organism evidence="1 2">
    <name type="scientific">Pseudodesulfovibrio profundus</name>
    <dbReference type="NCBI Taxonomy" id="57320"/>
    <lineage>
        <taxon>Bacteria</taxon>
        <taxon>Pseudomonadati</taxon>
        <taxon>Thermodesulfobacteriota</taxon>
        <taxon>Desulfovibrionia</taxon>
        <taxon>Desulfovibrionales</taxon>
        <taxon>Desulfovibrionaceae</taxon>
    </lineage>
</organism>
<dbReference type="KEGG" id="pprf:DPRO_2889"/>